<dbReference type="EMBL" id="SJPI01000001">
    <property type="protein sequence ID" value="TWT52772.1"/>
    <property type="molecule type" value="Genomic_DNA"/>
</dbReference>
<reference evidence="1 2" key="1">
    <citation type="submission" date="2019-02" db="EMBL/GenBank/DDBJ databases">
        <title>Deep-cultivation of Planctomycetes and their phenomic and genomic characterization uncovers novel biology.</title>
        <authorList>
            <person name="Wiegand S."/>
            <person name="Jogler M."/>
            <person name="Boedeker C."/>
            <person name="Pinto D."/>
            <person name="Vollmers J."/>
            <person name="Rivas-Marin E."/>
            <person name="Kohn T."/>
            <person name="Peeters S.H."/>
            <person name="Heuer A."/>
            <person name="Rast P."/>
            <person name="Oberbeckmann S."/>
            <person name="Bunk B."/>
            <person name="Jeske O."/>
            <person name="Meyerdierks A."/>
            <person name="Storesund J.E."/>
            <person name="Kallscheuer N."/>
            <person name="Luecker S."/>
            <person name="Lage O.M."/>
            <person name="Pohl T."/>
            <person name="Merkel B.J."/>
            <person name="Hornburger P."/>
            <person name="Mueller R.-W."/>
            <person name="Bruemmer F."/>
            <person name="Labrenz M."/>
            <person name="Spormann A.M."/>
            <person name="Op Den Camp H."/>
            <person name="Overmann J."/>
            <person name="Amann R."/>
            <person name="Jetten M.S.M."/>
            <person name="Mascher T."/>
            <person name="Medema M.H."/>
            <person name="Devos D.P."/>
            <person name="Kaster A.-K."/>
            <person name="Ovreas L."/>
            <person name="Rohde M."/>
            <person name="Galperin M.Y."/>
            <person name="Jogler C."/>
        </authorList>
    </citation>
    <scope>NUCLEOTIDE SEQUENCE [LARGE SCALE GENOMIC DNA]</scope>
    <source>
        <strain evidence="1 2">Pla22</strain>
    </source>
</reference>
<comment type="caution">
    <text evidence="1">The sequence shown here is derived from an EMBL/GenBank/DDBJ whole genome shotgun (WGS) entry which is preliminary data.</text>
</comment>
<name>A0A5C5WSK1_9BACT</name>
<evidence type="ECO:0000313" key="2">
    <source>
        <dbReference type="Proteomes" id="UP000316598"/>
    </source>
</evidence>
<gene>
    <name evidence="1" type="ORF">Pla22_03980</name>
</gene>
<evidence type="ECO:0000313" key="1">
    <source>
        <dbReference type="EMBL" id="TWT52772.1"/>
    </source>
</evidence>
<sequence>MISSLQSASHGVPLGWIVLVVTLIACDGDVQLECGGQQLINGCRILKQFPCVVHAAHRHHQIGLRHDPTRLGHDEALVASSKIELIQGRLQVHAKEVHRQVVLVPRKESPMRKLLEDASTPQPP</sequence>
<protein>
    <submittedName>
        <fullName evidence="1">Uncharacterized protein</fullName>
    </submittedName>
</protein>
<proteinExistence type="predicted"/>
<organism evidence="1 2">
    <name type="scientific">Rubripirellula amarantea</name>
    <dbReference type="NCBI Taxonomy" id="2527999"/>
    <lineage>
        <taxon>Bacteria</taxon>
        <taxon>Pseudomonadati</taxon>
        <taxon>Planctomycetota</taxon>
        <taxon>Planctomycetia</taxon>
        <taxon>Pirellulales</taxon>
        <taxon>Pirellulaceae</taxon>
        <taxon>Rubripirellula</taxon>
    </lineage>
</organism>
<keyword evidence="2" id="KW-1185">Reference proteome</keyword>
<dbReference type="Proteomes" id="UP000316598">
    <property type="component" value="Unassembled WGS sequence"/>
</dbReference>
<dbReference type="AlphaFoldDB" id="A0A5C5WSK1"/>
<accession>A0A5C5WSK1</accession>